<dbReference type="EMBL" id="CP099464">
    <property type="protein sequence ID" value="UUO16989.1"/>
    <property type="molecule type" value="Genomic_DNA"/>
</dbReference>
<dbReference type="PANTHER" id="PTHR48051:SF54">
    <property type="entry name" value="LEUCINE-RICH REPEAT-CONTAINING PROTEIN"/>
    <property type="match status" value="1"/>
</dbReference>
<organism evidence="3 4">
    <name type="scientific">Dolichospermum heterosporum TAC447</name>
    <dbReference type="NCBI Taxonomy" id="747523"/>
    <lineage>
        <taxon>Bacteria</taxon>
        <taxon>Bacillati</taxon>
        <taxon>Cyanobacteriota</taxon>
        <taxon>Cyanophyceae</taxon>
        <taxon>Nostocales</taxon>
        <taxon>Aphanizomenonaceae</taxon>
        <taxon>Dolichospermum</taxon>
        <taxon>Dolichospermum heterosporum</taxon>
    </lineage>
</organism>
<gene>
    <name evidence="3" type="ORF">NG743_08260</name>
</gene>
<dbReference type="Pfam" id="PF00560">
    <property type="entry name" value="LRR_1"/>
    <property type="match status" value="2"/>
</dbReference>
<keyword evidence="4" id="KW-1185">Reference proteome</keyword>
<evidence type="ECO:0000313" key="4">
    <source>
        <dbReference type="Proteomes" id="UP001057561"/>
    </source>
</evidence>
<dbReference type="Gene3D" id="3.80.10.10">
    <property type="entry name" value="Ribonuclease Inhibitor"/>
    <property type="match status" value="1"/>
</dbReference>
<name>A0ABY5M1P5_9CYAN</name>
<keyword evidence="1" id="KW-0433">Leucine-rich repeat</keyword>
<dbReference type="InterPro" id="IPR050216">
    <property type="entry name" value="LRR_domain-containing"/>
</dbReference>
<dbReference type="Proteomes" id="UP001057561">
    <property type="component" value="Chromosome"/>
</dbReference>
<evidence type="ECO:0000313" key="3">
    <source>
        <dbReference type="EMBL" id="UUO16989.1"/>
    </source>
</evidence>
<protein>
    <submittedName>
        <fullName evidence="3">Uncharacterized protein</fullName>
    </submittedName>
</protein>
<dbReference type="InterPro" id="IPR032675">
    <property type="entry name" value="LRR_dom_sf"/>
</dbReference>
<evidence type="ECO:0000256" key="1">
    <source>
        <dbReference type="ARBA" id="ARBA00022614"/>
    </source>
</evidence>
<accession>A0ABY5M1P5</accession>
<keyword evidence="2" id="KW-0677">Repeat</keyword>
<sequence length="109" mass="12033">MTQDELLVLIDRAAAENWQELDLSGQNLTELPVEIGKLRHLESLILGKQIEGYELIGNGSFVPKVSGNNLKTLPVELLDFPNLRKLDMSGNPLENIPDAVTQILLSSIL</sequence>
<proteinExistence type="predicted"/>
<dbReference type="SUPFAM" id="SSF52058">
    <property type="entry name" value="L domain-like"/>
    <property type="match status" value="1"/>
</dbReference>
<evidence type="ECO:0000256" key="2">
    <source>
        <dbReference type="ARBA" id="ARBA00022737"/>
    </source>
</evidence>
<reference evidence="3" key="1">
    <citation type="submission" date="2022-06" db="EMBL/GenBank/DDBJ databases">
        <title>Nostosin G and Spiroidesin B from the Cyanobacterium Dolichospermum sp. NIES-1697.</title>
        <authorList>
            <person name="Phan C.-S."/>
            <person name="Mehjabin J.J."/>
            <person name="Anas A.R.J."/>
            <person name="Hayasaka M."/>
            <person name="Onoki R."/>
            <person name="Wang J."/>
            <person name="Umezawa T."/>
            <person name="Washio K."/>
            <person name="Morikawa M."/>
            <person name="Okino T."/>
        </authorList>
    </citation>
    <scope>NUCLEOTIDE SEQUENCE</scope>
    <source>
        <strain evidence="3">NIES-1697</strain>
    </source>
</reference>
<dbReference type="PROSITE" id="PS51450">
    <property type="entry name" value="LRR"/>
    <property type="match status" value="1"/>
</dbReference>
<dbReference type="InterPro" id="IPR001611">
    <property type="entry name" value="Leu-rich_rpt"/>
</dbReference>
<dbReference type="RefSeq" id="WP_027404047.1">
    <property type="nucleotide sequence ID" value="NZ_CP099464.1"/>
</dbReference>
<dbReference type="PANTHER" id="PTHR48051">
    <property type="match status" value="1"/>
</dbReference>